<keyword evidence="2 4" id="KW-0547">Nucleotide-binding</keyword>
<evidence type="ECO:0000259" key="7">
    <source>
        <dbReference type="PROSITE" id="PS50006"/>
    </source>
</evidence>
<evidence type="ECO:0000256" key="2">
    <source>
        <dbReference type="ARBA" id="ARBA00022741"/>
    </source>
</evidence>
<accession>A0ABR8UTF9</accession>
<dbReference type="InterPro" id="IPR032030">
    <property type="entry name" value="YscD_cytoplasmic_dom"/>
</dbReference>
<keyword evidence="6" id="KW-0472">Membrane</keyword>
<keyword evidence="6" id="KW-0812">Transmembrane</keyword>
<dbReference type="SMART" id="SM00240">
    <property type="entry name" value="FHA"/>
    <property type="match status" value="1"/>
</dbReference>
<dbReference type="Pfam" id="PF16697">
    <property type="entry name" value="Yop-YscD_cpl"/>
    <property type="match status" value="1"/>
</dbReference>
<dbReference type="InterPro" id="IPR000253">
    <property type="entry name" value="FHA_dom"/>
</dbReference>
<feature type="domain" description="FHA" evidence="7">
    <location>
        <begin position="87"/>
        <end position="142"/>
    </location>
</feature>
<evidence type="ECO:0000256" key="6">
    <source>
        <dbReference type="SAM" id="Phobius"/>
    </source>
</evidence>
<evidence type="ECO:0000313" key="9">
    <source>
        <dbReference type="EMBL" id="MBD7995386.1"/>
    </source>
</evidence>
<dbReference type="Gene3D" id="3.40.50.300">
    <property type="entry name" value="P-loop containing nucleotide triphosphate hydrolases"/>
    <property type="match status" value="3"/>
</dbReference>
<feature type="transmembrane region" description="Helical" evidence="6">
    <location>
        <begin position="194"/>
        <end position="211"/>
    </location>
</feature>
<evidence type="ECO:0000256" key="4">
    <source>
        <dbReference type="PROSITE-ProRule" id="PRU00289"/>
    </source>
</evidence>
<evidence type="ECO:0000313" key="10">
    <source>
        <dbReference type="Proteomes" id="UP000609874"/>
    </source>
</evidence>
<dbReference type="InterPro" id="IPR003593">
    <property type="entry name" value="AAA+_ATPase"/>
</dbReference>
<feature type="domain" description="FtsK" evidence="8">
    <location>
        <begin position="552"/>
        <end position="741"/>
    </location>
</feature>
<keyword evidence="3 4" id="KW-0067">ATP-binding</keyword>
<name>A0ABR8UTF9_9MICC</name>
<evidence type="ECO:0000256" key="5">
    <source>
        <dbReference type="SAM" id="MobiDB-lite"/>
    </source>
</evidence>
<evidence type="ECO:0000259" key="8">
    <source>
        <dbReference type="PROSITE" id="PS50901"/>
    </source>
</evidence>
<dbReference type="SUPFAM" id="SSF52540">
    <property type="entry name" value="P-loop containing nucleoside triphosphate hydrolases"/>
    <property type="match status" value="2"/>
</dbReference>
<dbReference type="InterPro" id="IPR027417">
    <property type="entry name" value="P-loop_NTPase"/>
</dbReference>
<dbReference type="PROSITE" id="PS50901">
    <property type="entry name" value="FTSK"/>
    <property type="match status" value="1"/>
</dbReference>
<sequence length="1323" mass="137301">MIDSTAMSSCADLAETLEQTFGPGPYAADGQPLAPLSTPVLSLPNGVVLAPTARSRRTPATDPPGLVLVTHSGPDAGRVIELRQGRYRLGRPGLTLSAGSIPIELRDPALSRLHAELTVDARGVRITDAASQNGVWVDGSRIGTAELTTESRVLAGNTTFRICVPASARLPGGGRNSAGPLTVPMQPPAAHNPGLLAAAVLALGLGVVLAMTTGMWIFLAFSAVTALTAFAGFAGFRRRRRQFRAAVSRTAAQDAARRRLAHPTAGDRAVAVLQSTLRLRAGEPPLTSPPLHSCTDGGPAVYGLRLGTGSMPANIVLQAPREDWVPPRLDDVPITLSPVPGADIRITGPVAETMGMLRSVLLQLASHPPGGAGPVILLCREVNRFVCDARLLPGVQLLAVSDVPAAAAAIQGIAGQDSCAPLTVLAPPSAAADAGLLRAALPEAIRQTAVFLVGIEPDGTGGSQADAGGGPGSILLSEDGGVLLMDGMEQAFRPDLIGPRAFHRTSALLASAQKHNARRSVPRDPFPMSSGHMAASWARSGSARAALGHHGTAAVSLDLVADGPHFLIAGTTGSGKSELLRTFVASLAAAVPPTRLNFLLIDFKGGSGLAPLARLPHTAGFLTDLSGENVARTLASLRSELKRREALLAAAEASDLDGFNSSAPVSKTLPRLVVVIDEFRMLADAVPTAVAELMRIAVLGRSLGLHLVLATQRPQGAVTADIRANISTSVCLRVQSAMESRDVVGCDDAADIPASSPGMAILRKAGDPPIPLRVSSTGSSPGSPPPPLQTLAQYLSTPLDRRGRPPGRSLEELVEAVISAAADAGYPARAQPPVQPPLPNALPHRSRLLGNTDSGRAVVLGLADRPEQQSQDVLEWNPHRDSHLALVGPPASGTETATALLAAEQLSALPGRYLYVLDGDGSLAWTAGHAQTGAYVAPHETRRAARLVSVLGGIVLQRLARGRNGSGSSSSAGITLLVSGWGRWQDAFRSSRFSSSEDEMLGLVRDGEAADVCLVINGNRELPTARFFQLVPNRLWFPAGLPDDALVAWPRMPPMESIPGRAYVQGRIGAPAGAVAQCGEPPRDVIHTPLPEGTVPPQRVEELPAYTGPEDLAPVSGPDRFPLGLHGDELDTAEAYLPSGTAFLVLGPSGSGRTTLLRQFERAAGQDMEVHRFDSGWLAPAPTTAESANGEPGASRPVPGPGDSGPGASRPSPGPGDGGARNCLILVDDADRLPLEAHARLTQFLDHGARLVLAAVPGFGLASRLPAAARLRSDPRGALLAPEQPSDAEFFGVRLNLDAPSRPGRGYLIAGTRVTETQFAGPA</sequence>
<feature type="region of interest" description="Disordered" evidence="5">
    <location>
        <begin position="765"/>
        <end position="789"/>
    </location>
</feature>
<dbReference type="Gene3D" id="2.60.200.20">
    <property type="match status" value="1"/>
</dbReference>
<feature type="binding site" evidence="4">
    <location>
        <begin position="570"/>
        <end position="577"/>
    </location>
    <ligand>
        <name>ATP</name>
        <dbReference type="ChEBI" id="CHEBI:30616"/>
    </ligand>
</feature>
<organism evidence="9 10">
    <name type="scientific">Arthrobacter gallicola</name>
    <dbReference type="NCBI Taxonomy" id="2762225"/>
    <lineage>
        <taxon>Bacteria</taxon>
        <taxon>Bacillati</taxon>
        <taxon>Actinomycetota</taxon>
        <taxon>Actinomycetes</taxon>
        <taxon>Micrococcales</taxon>
        <taxon>Micrococcaceae</taxon>
        <taxon>Arthrobacter</taxon>
    </lineage>
</organism>
<dbReference type="PANTHER" id="PTHR22683">
    <property type="entry name" value="SPORULATION PROTEIN RELATED"/>
    <property type="match status" value="1"/>
</dbReference>
<feature type="region of interest" description="Disordered" evidence="5">
    <location>
        <begin position="1179"/>
        <end position="1222"/>
    </location>
</feature>
<dbReference type="PANTHER" id="PTHR22683:SF1">
    <property type="entry name" value="TYPE VII SECRETION SYSTEM PROTEIN ESSC"/>
    <property type="match status" value="1"/>
</dbReference>
<keyword evidence="6" id="KW-1133">Transmembrane helix</keyword>
<dbReference type="SMART" id="SM00382">
    <property type="entry name" value="AAA"/>
    <property type="match status" value="2"/>
</dbReference>
<dbReference type="InterPro" id="IPR050206">
    <property type="entry name" value="FtsK/SpoIIIE/SftA"/>
</dbReference>
<dbReference type="InterPro" id="IPR002543">
    <property type="entry name" value="FtsK_dom"/>
</dbReference>
<proteinExistence type="predicted"/>
<dbReference type="Pfam" id="PF01580">
    <property type="entry name" value="FtsK_SpoIIIE"/>
    <property type="match status" value="1"/>
</dbReference>
<dbReference type="CDD" id="cd00060">
    <property type="entry name" value="FHA"/>
    <property type="match status" value="1"/>
</dbReference>
<dbReference type="SUPFAM" id="SSF49879">
    <property type="entry name" value="SMAD/FHA domain"/>
    <property type="match status" value="1"/>
</dbReference>
<keyword evidence="1" id="KW-0597">Phosphoprotein</keyword>
<dbReference type="Proteomes" id="UP000609874">
    <property type="component" value="Unassembled WGS sequence"/>
</dbReference>
<gene>
    <name evidence="9" type="ORF">H9639_08770</name>
</gene>
<dbReference type="EMBL" id="JACSQD010000003">
    <property type="protein sequence ID" value="MBD7995386.1"/>
    <property type="molecule type" value="Genomic_DNA"/>
</dbReference>
<evidence type="ECO:0000256" key="3">
    <source>
        <dbReference type="ARBA" id="ARBA00022840"/>
    </source>
</evidence>
<dbReference type="PROSITE" id="PS50006">
    <property type="entry name" value="FHA_DOMAIN"/>
    <property type="match status" value="1"/>
</dbReference>
<dbReference type="InterPro" id="IPR008984">
    <property type="entry name" value="SMAD_FHA_dom_sf"/>
</dbReference>
<evidence type="ECO:0000256" key="1">
    <source>
        <dbReference type="ARBA" id="ARBA00022553"/>
    </source>
</evidence>
<keyword evidence="10" id="KW-1185">Reference proteome</keyword>
<protein>
    <submittedName>
        <fullName evidence="9">FHA domain-containing protein</fullName>
    </submittedName>
</protein>
<feature type="transmembrane region" description="Helical" evidence="6">
    <location>
        <begin position="217"/>
        <end position="236"/>
    </location>
</feature>
<comment type="caution">
    <text evidence="9">The sequence shown here is derived from an EMBL/GenBank/DDBJ whole genome shotgun (WGS) entry which is preliminary data.</text>
</comment>
<reference evidence="9 10" key="1">
    <citation type="submission" date="2020-08" db="EMBL/GenBank/DDBJ databases">
        <title>A Genomic Blueprint of the Chicken Gut Microbiome.</title>
        <authorList>
            <person name="Gilroy R."/>
            <person name="Ravi A."/>
            <person name="Getino M."/>
            <person name="Pursley I."/>
            <person name="Horton D.L."/>
            <person name="Alikhan N.-F."/>
            <person name="Baker D."/>
            <person name="Gharbi K."/>
            <person name="Hall N."/>
            <person name="Watson M."/>
            <person name="Adriaenssens E.M."/>
            <person name="Foster-Nyarko E."/>
            <person name="Jarju S."/>
            <person name="Secka A."/>
            <person name="Antonio M."/>
            <person name="Oren A."/>
            <person name="Chaudhuri R."/>
            <person name="La Ragione R.M."/>
            <person name="Hildebrand F."/>
            <person name="Pallen M.J."/>
        </authorList>
    </citation>
    <scope>NUCLEOTIDE SEQUENCE [LARGE SCALE GENOMIC DNA]</scope>
    <source>
        <strain evidence="9 10">Sa2CUA1</strain>
    </source>
</reference>